<feature type="chain" id="PRO_5044856171" description="Cathepsin propeptide inhibitor domain-containing protein" evidence="1">
    <location>
        <begin position="27"/>
        <end position="255"/>
    </location>
</feature>
<keyword evidence="4" id="KW-1185">Reference proteome</keyword>
<feature type="signal peptide" evidence="1">
    <location>
        <begin position="1"/>
        <end position="26"/>
    </location>
</feature>
<gene>
    <name evidence="3" type="ORF">URODEC1_LOCUS80663</name>
</gene>
<dbReference type="SMART" id="SM00848">
    <property type="entry name" value="Inhibitor_I29"/>
    <property type="match status" value="2"/>
</dbReference>
<accession>A0ABC9D1I5</accession>
<dbReference type="InterPro" id="IPR038765">
    <property type="entry name" value="Papain-like_cys_pep_sf"/>
</dbReference>
<evidence type="ECO:0000256" key="1">
    <source>
        <dbReference type="SAM" id="SignalP"/>
    </source>
</evidence>
<sequence>MGCSTAALMAAAVAVAVALLVSLAAAADSSNISYEEETRRMFAEWKAKFGQAYKDAGEEECRYALFKDSRRRIDRANAADAGVTRYGLNRLSCLTREEIRTGCRGRGVRNMTAEGSYEQETRRMFAGWKAKHGKAYRDVGGEECRYKLFKTNRRVVDDLNAAAGGTPYGLNQFGDLTNEEIRASCYGRRNNNPEMMEGKLSARCQATVAYLPDTVHGRIIGTIQSQVCRCIVTELKQSTESGGSTIPGDEAHTWI</sequence>
<dbReference type="InterPro" id="IPR013201">
    <property type="entry name" value="Prot_inhib_I29"/>
</dbReference>
<dbReference type="SUPFAM" id="SSF54001">
    <property type="entry name" value="Cysteine proteinases"/>
    <property type="match status" value="2"/>
</dbReference>
<feature type="domain" description="Cathepsin propeptide inhibitor" evidence="2">
    <location>
        <begin position="125"/>
        <end position="181"/>
    </location>
</feature>
<organism evidence="3 4">
    <name type="scientific">Urochloa decumbens</name>
    <dbReference type="NCBI Taxonomy" id="240449"/>
    <lineage>
        <taxon>Eukaryota</taxon>
        <taxon>Viridiplantae</taxon>
        <taxon>Streptophyta</taxon>
        <taxon>Embryophyta</taxon>
        <taxon>Tracheophyta</taxon>
        <taxon>Spermatophyta</taxon>
        <taxon>Magnoliopsida</taxon>
        <taxon>Liliopsida</taxon>
        <taxon>Poales</taxon>
        <taxon>Poaceae</taxon>
        <taxon>PACMAD clade</taxon>
        <taxon>Panicoideae</taxon>
        <taxon>Panicodae</taxon>
        <taxon>Paniceae</taxon>
        <taxon>Melinidinae</taxon>
        <taxon>Urochloa</taxon>
    </lineage>
</organism>
<dbReference type="EMBL" id="OZ075141">
    <property type="protein sequence ID" value="CAL5029929.1"/>
    <property type="molecule type" value="Genomic_DNA"/>
</dbReference>
<dbReference type="AlphaFoldDB" id="A0ABC9D1I5"/>
<dbReference type="Proteomes" id="UP001497457">
    <property type="component" value="Chromosome 31b"/>
</dbReference>
<keyword evidence="1" id="KW-0732">Signal</keyword>
<dbReference type="Gene3D" id="1.10.287.2250">
    <property type="match status" value="2"/>
</dbReference>
<evidence type="ECO:0000313" key="4">
    <source>
        <dbReference type="Proteomes" id="UP001497457"/>
    </source>
</evidence>
<dbReference type="Pfam" id="PF08246">
    <property type="entry name" value="Inhibitor_I29"/>
    <property type="match status" value="2"/>
</dbReference>
<evidence type="ECO:0000313" key="3">
    <source>
        <dbReference type="EMBL" id="CAL5029929.1"/>
    </source>
</evidence>
<proteinExistence type="predicted"/>
<name>A0ABC9D1I5_9POAL</name>
<reference evidence="3" key="1">
    <citation type="submission" date="2024-10" db="EMBL/GenBank/DDBJ databases">
        <authorList>
            <person name="Ryan C."/>
        </authorList>
    </citation>
    <scope>NUCLEOTIDE SEQUENCE [LARGE SCALE GENOMIC DNA]</scope>
</reference>
<feature type="domain" description="Cathepsin propeptide inhibitor" evidence="2">
    <location>
        <begin position="42"/>
        <end position="99"/>
    </location>
</feature>
<evidence type="ECO:0000259" key="2">
    <source>
        <dbReference type="SMART" id="SM00848"/>
    </source>
</evidence>
<protein>
    <recommendedName>
        <fullName evidence="2">Cathepsin propeptide inhibitor domain-containing protein</fullName>
    </recommendedName>
</protein>